<reference evidence="5 6" key="1">
    <citation type="submission" date="2017-11" db="EMBL/GenBank/DDBJ databases">
        <title>Complete genome sequence of Sphingomonas sp. Strain Cra20, a psychrotolerant potential plant growth promoting rhizobacteria.</title>
        <authorList>
            <person name="Luo Y."/>
        </authorList>
    </citation>
    <scope>NUCLEOTIDE SEQUENCE [LARGE SCALE GENOMIC DNA]</scope>
    <source>
        <strain evidence="5 6">Cra20</strain>
    </source>
</reference>
<feature type="domain" description="Pectinesterase catalytic" evidence="4">
    <location>
        <begin position="34"/>
        <end position="281"/>
    </location>
</feature>
<dbReference type="RefSeq" id="WP_100281997.1">
    <property type="nucleotide sequence ID" value="NZ_CP024923.1"/>
</dbReference>
<dbReference type="InterPro" id="IPR012334">
    <property type="entry name" value="Pectin_lyas_fold"/>
</dbReference>
<evidence type="ECO:0000256" key="1">
    <source>
        <dbReference type="ARBA" id="ARBA00008891"/>
    </source>
</evidence>
<dbReference type="AlphaFoldDB" id="A0A2K8ME65"/>
<dbReference type="KEGG" id="sphc:CVN68_09530"/>
<evidence type="ECO:0000313" key="6">
    <source>
        <dbReference type="Proteomes" id="UP000229081"/>
    </source>
</evidence>
<dbReference type="Gene3D" id="2.160.20.10">
    <property type="entry name" value="Single-stranded right-handed beta-helix, Pectin lyase-like"/>
    <property type="match status" value="1"/>
</dbReference>
<dbReference type="Proteomes" id="UP000229081">
    <property type="component" value="Chromosome"/>
</dbReference>
<dbReference type="GO" id="GO:0030599">
    <property type="term" value="F:pectinesterase activity"/>
    <property type="evidence" value="ECO:0007669"/>
    <property type="project" value="InterPro"/>
</dbReference>
<evidence type="ECO:0000256" key="3">
    <source>
        <dbReference type="ARBA" id="ARBA00023085"/>
    </source>
</evidence>
<keyword evidence="2" id="KW-0378">Hydrolase</keyword>
<dbReference type="InterPro" id="IPR000070">
    <property type="entry name" value="Pectinesterase_cat"/>
</dbReference>
<evidence type="ECO:0000313" key="5">
    <source>
        <dbReference type="EMBL" id="ATY32188.1"/>
    </source>
</evidence>
<dbReference type="PANTHER" id="PTHR31321">
    <property type="entry name" value="ACYL-COA THIOESTER HYDROLASE YBHC-RELATED"/>
    <property type="match status" value="1"/>
</dbReference>
<accession>A0A2K8ME65</accession>
<keyword evidence="3" id="KW-0063">Aspartyl esterase</keyword>
<name>A0A2K8ME65_9SPHN</name>
<dbReference type="SUPFAM" id="SSF51126">
    <property type="entry name" value="Pectin lyase-like"/>
    <property type="match status" value="1"/>
</dbReference>
<dbReference type="EMBL" id="CP024923">
    <property type="protein sequence ID" value="ATY32188.1"/>
    <property type="molecule type" value="Genomic_DNA"/>
</dbReference>
<dbReference type="GO" id="GO:0009279">
    <property type="term" value="C:cell outer membrane"/>
    <property type="evidence" value="ECO:0007669"/>
    <property type="project" value="TreeGrafter"/>
</dbReference>
<dbReference type="PANTHER" id="PTHR31321:SF57">
    <property type="entry name" value="PECTINESTERASE 53-RELATED"/>
    <property type="match status" value="1"/>
</dbReference>
<gene>
    <name evidence="5" type="ORF">CVN68_09530</name>
</gene>
<comment type="similarity">
    <text evidence="1">Belongs to the pectinesterase family.</text>
</comment>
<dbReference type="Pfam" id="PF01095">
    <property type="entry name" value="Pectinesterase"/>
    <property type="match status" value="1"/>
</dbReference>
<evidence type="ECO:0000259" key="4">
    <source>
        <dbReference type="Pfam" id="PF01095"/>
    </source>
</evidence>
<evidence type="ECO:0000256" key="2">
    <source>
        <dbReference type="ARBA" id="ARBA00022801"/>
    </source>
</evidence>
<protein>
    <submittedName>
        <fullName evidence="5">Pectinesterase A</fullName>
    </submittedName>
</protein>
<dbReference type="OrthoDB" id="191551at2"/>
<proteinExistence type="inferred from homology"/>
<dbReference type="InterPro" id="IPR011050">
    <property type="entry name" value="Pectin_lyase_fold/virulence"/>
</dbReference>
<dbReference type="GO" id="GO:0042545">
    <property type="term" value="P:cell wall modification"/>
    <property type="evidence" value="ECO:0007669"/>
    <property type="project" value="InterPro"/>
</dbReference>
<sequence length="341" mass="36857">MIDRRTALAGALMLPLAARAEERWDAIVDPRTGTLGKALDQAAAAGGRPFRILVREGVMIEKLTITVPNVTIVGSGRGTVLSFGTYAGLKHPDGNNWGTGRTGTLTVAAPGTTVRNLTIRNSFDYIGAKRDSTGNGAQAVALVIGREADRTLVEHCWLEGYQDTLYVQGRSRIADCRIVGGVDFIFGGAAVWFERCEIVTRYVPNVPEFGYLTAPSTPAVQEFGLVFSRCRLMREPGVPARSTWLGRPWRAGGNMALTGQSVFLNCWMDAHIKREGWTWMGYKGPEGDQRRLTPQEARLFESASRGPGAGPASATRRTLNAADAARFTRASVLGDWNGLGG</sequence>
<keyword evidence="6" id="KW-1185">Reference proteome</keyword>
<organism evidence="5 6">
    <name type="scientific">Sphingomonas psychrotolerans</name>
    <dbReference type="NCBI Taxonomy" id="1327635"/>
    <lineage>
        <taxon>Bacteria</taxon>
        <taxon>Pseudomonadati</taxon>
        <taxon>Pseudomonadota</taxon>
        <taxon>Alphaproteobacteria</taxon>
        <taxon>Sphingomonadales</taxon>
        <taxon>Sphingomonadaceae</taxon>
        <taxon>Sphingomonas</taxon>
    </lineage>
</organism>